<dbReference type="Proteomes" id="UP000799118">
    <property type="component" value="Unassembled WGS sequence"/>
</dbReference>
<organism evidence="1 2">
    <name type="scientific">Gymnopus androsaceus JB14</name>
    <dbReference type="NCBI Taxonomy" id="1447944"/>
    <lineage>
        <taxon>Eukaryota</taxon>
        <taxon>Fungi</taxon>
        <taxon>Dikarya</taxon>
        <taxon>Basidiomycota</taxon>
        <taxon>Agaricomycotina</taxon>
        <taxon>Agaricomycetes</taxon>
        <taxon>Agaricomycetidae</taxon>
        <taxon>Agaricales</taxon>
        <taxon>Marasmiineae</taxon>
        <taxon>Omphalotaceae</taxon>
        <taxon>Gymnopus</taxon>
    </lineage>
</organism>
<accession>A0A6A4GZA1</accession>
<proteinExistence type="predicted"/>
<dbReference type="EMBL" id="ML769649">
    <property type="protein sequence ID" value="KAE9390690.1"/>
    <property type="molecule type" value="Genomic_DNA"/>
</dbReference>
<dbReference type="AlphaFoldDB" id="A0A6A4GZA1"/>
<name>A0A6A4GZA1_9AGAR</name>
<reference evidence="1" key="1">
    <citation type="journal article" date="2019" name="Environ. Microbiol.">
        <title>Fungal ecological strategies reflected in gene transcription - a case study of two litter decomposers.</title>
        <authorList>
            <person name="Barbi F."/>
            <person name="Kohler A."/>
            <person name="Barry K."/>
            <person name="Baskaran P."/>
            <person name="Daum C."/>
            <person name="Fauchery L."/>
            <person name="Ihrmark K."/>
            <person name="Kuo A."/>
            <person name="LaButti K."/>
            <person name="Lipzen A."/>
            <person name="Morin E."/>
            <person name="Grigoriev I.V."/>
            <person name="Henrissat B."/>
            <person name="Lindahl B."/>
            <person name="Martin F."/>
        </authorList>
    </citation>
    <scope>NUCLEOTIDE SEQUENCE</scope>
    <source>
        <strain evidence="1">JB14</strain>
    </source>
</reference>
<keyword evidence="2" id="KW-1185">Reference proteome</keyword>
<evidence type="ECO:0000313" key="1">
    <source>
        <dbReference type="EMBL" id="KAE9390690.1"/>
    </source>
</evidence>
<feature type="non-terminal residue" evidence="1">
    <location>
        <position position="1"/>
    </location>
</feature>
<gene>
    <name evidence="1" type="ORF">BT96DRAFT_833090</name>
</gene>
<protein>
    <recommendedName>
        <fullName evidence="3">DDE Tnp4 domain-containing protein</fullName>
    </recommendedName>
</protein>
<dbReference type="OrthoDB" id="2408877at2759"/>
<sequence>REHVPKSSQLGLLWQYYEDPAHHHRFTSMVRVSPHIFDFILAMIEDHPIFLNNSNQPQAPVDEQLAVTLFRLGHYGSAASVRAIAHVFGCSEGAEKEKEKEWMREHSGIDGLWSEGWLMYDGTIVVLYKRPGHQGDGYYTRKANYGLNQNLQVGNTPSNLQIAMNGLCQWCTMHYFHRLRPISHWAHFLPLQIS</sequence>
<evidence type="ECO:0000313" key="2">
    <source>
        <dbReference type="Proteomes" id="UP000799118"/>
    </source>
</evidence>
<evidence type="ECO:0008006" key="3">
    <source>
        <dbReference type="Google" id="ProtNLM"/>
    </source>
</evidence>